<evidence type="ECO:0000313" key="2">
    <source>
        <dbReference type="Proteomes" id="UP001148629"/>
    </source>
</evidence>
<gene>
    <name evidence="1" type="ORF">NM208_g4859</name>
</gene>
<proteinExistence type="predicted"/>
<reference evidence="1" key="1">
    <citation type="submission" date="2022-08" db="EMBL/GenBank/DDBJ databases">
        <title>Genome Sequence of Fusarium decemcellulare.</title>
        <authorList>
            <person name="Buettner E."/>
        </authorList>
    </citation>
    <scope>NUCLEOTIDE SEQUENCE</scope>
    <source>
        <strain evidence="1">Babe19</strain>
    </source>
</reference>
<accession>A0ACC1SJ37</accession>
<sequence>MAVNNEQQKQYRCLCIVLQAVNETCKTRSDIRYASSSTCSDAFLTGYQKLLCKLAQLLDNEKGGDSITALVALKGSRGPDYLFVSNARKTPELERTKLFFSQLLEYVGGNPEELAPKALQKQVLVRIFEFNLPRLEVYLNELSTALEACIDCCQNSQDSESRDAIGQLKTLQDRAQFPRDMTSSSNAKQRFLRNCEDLIKAIQHSQASEIDNIIHKHISDDAPESSFHWFQLRHYLGRLHSFRQASEIIVNASKEGSSLFRNFSVDYVPSSRLQKFSRPQERYSSTDEIIEAAFPEYDLSHYESDIAELRDHGLDKQIQKQEQEMPSKTQVHCEINLHDHLTKNDKTRPCDFWNDVMFIATSKPTCRLCYYYFRDDDNDFEVQPPHMNLYPKWRLPNVEDPNDEASIERREELMDDILGHMQEDTLKILQRKFPQWKRNDSRTDSRNWPSSSREGADSRTPLPQHHMYPPPQVIDEDSYVTDIKTDEFCGFAVSK</sequence>
<dbReference type="Proteomes" id="UP001148629">
    <property type="component" value="Unassembled WGS sequence"/>
</dbReference>
<organism evidence="1 2">
    <name type="scientific">Fusarium decemcellulare</name>
    <dbReference type="NCBI Taxonomy" id="57161"/>
    <lineage>
        <taxon>Eukaryota</taxon>
        <taxon>Fungi</taxon>
        <taxon>Dikarya</taxon>
        <taxon>Ascomycota</taxon>
        <taxon>Pezizomycotina</taxon>
        <taxon>Sordariomycetes</taxon>
        <taxon>Hypocreomycetidae</taxon>
        <taxon>Hypocreales</taxon>
        <taxon>Nectriaceae</taxon>
        <taxon>Fusarium</taxon>
        <taxon>Fusarium decemcellulare species complex</taxon>
    </lineage>
</organism>
<dbReference type="EMBL" id="JANRMS010000383">
    <property type="protein sequence ID" value="KAJ3540883.1"/>
    <property type="molecule type" value="Genomic_DNA"/>
</dbReference>
<comment type="caution">
    <text evidence="1">The sequence shown here is derived from an EMBL/GenBank/DDBJ whole genome shotgun (WGS) entry which is preliminary data.</text>
</comment>
<name>A0ACC1SJ37_9HYPO</name>
<protein>
    <submittedName>
        <fullName evidence="1">Uncharacterized protein</fullName>
    </submittedName>
</protein>
<evidence type="ECO:0000313" key="1">
    <source>
        <dbReference type="EMBL" id="KAJ3540883.1"/>
    </source>
</evidence>
<keyword evidence="2" id="KW-1185">Reference proteome</keyword>